<dbReference type="Proteomes" id="UP000652761">
    <property type="component" value="Unassembled WGS sequence"/>
</dbReference>
<name>A0A843WYF9_COLES</name>
<comment type="caution">
    <text evidence="2">The sequence shown here is derived from an EMBL/GenBank/DDBJ whole genome shotgun (WGS) entry which is preliminary data.</text>
</comment>
<organism evidence="2 3">
    <name type="scientific">Colocasia esculenta</name>
    <name type="common">Wild taro</name>
    <name type="synonym">Arum esculentum</name>
    <dbReference type="NCBI Taxonomy" id="4460"/>
    <lineage>
        <taxon>Eukaryota</taxon>
        <taxon>Viridiplantae</taxon>
        <taxon>Streptophyta</taxon>
        <taxon>Embryophyta</taxon>
        <taxon>Tracheophyta</taxon>
        <taxon>Spermatophyta</taxon>
        <taxon>Magnoliopsida</taxon>
        <taxon>Liliopsida</taxon>
        <taxon>Araceae</taxon>
        <taxon>Aroideae</taxon>
        <taxon>Colocasieae</taxon>
        <taxon>Colocasia</taxon>
    </lineage>
</organism>
<proteinExistence type="predicted"/>
<gene>
    <name evidence="2" type="ORF">Taro_040452</name>
</gene>
<accession>A0A843WYF9</accession>
<dbReference type="AlphaFoldDB" id="A0A843WYF9"/>
<protein>
    <submittedName>
        <fullName evidence="2">Uncharacterized protein</fullName>
    </submittedName>
</protein>
<sequence length="161" mass="16735">MEESEGTKADSSGRTVAQTVARALEKLEKGREGRADAGNAGEEDTGSVESQRGRGGHGGRRLADVGGGGAARCCGCGLDAAGWNRVLSDVSRAVAWCGGRDAREEGRDGADLAVQRERRGTQWRQQGGRVGAFAAGRACLREQGSRARGSQRGCAETLTTT</sequence>
<reference evidence="2" key="1">
    <citation type="submission" date="2017-07" db="EMBL/GenBank/DDBJ databases">
        <title>Taro Niue Genome Assembly and Annotation.</title>
        <authorList>
            <person name="Atibalentja N."/>
            <person name="Keating K."/>
            <person name="Fields C.J."/>
        </authorList>
    </citation>
    <scope>NUCLEOTIDE SEQUENCE</scope>
    <source>
        <strain evidence="2">Niue_2</strain>
        <tissue evidence="2">Leaf</tissue>
    </source>
</reference>
<feature type="region of interest" description="Disordered" evidence="1">
    <location>
        <begin position="1"/>
        <end position="68"/>
    </location>
</feature>
<evidence type="ECO:0000313" key="3">
    <source>
        <dbReference type="Proteomes" id="UP000652761"/>
    </source>
</evidence>
<feature type="compositionally biased region" description="Polar residues" evidence="1">
    <location>
        <begin position="9"/>
        <end position="18"/>
    </location>
</feature>
<evidence type="ECO:0000256" key="1">
    <source>
        <dbReference type="SAM" id="MobiDB-lite"/>
    </source>
</evidence>
<dbReference type="EMBL" id="NMUH01003913">
    <property type="protein sequence ID" value="MQM07610.1"/>
    <property type="molecule type" value="Genomic_DNA"/>
</dbReference>
<evidence type="ECO:0000313" key="2">
    <source>
        <dbReference type="EMBL" id="MQM07610.1"/>
    </source>
</evidence>
<feature type="compositionally biased region" description="Basic and acidic residues" evidence="1">
    <location>
        <begin position="23"/>
        <end position="35"/>
    </location>
</feature>
<keyword evidence="3" id="KW-1185">Reference proteome</keyword>